<evidence type="ECO:0000313" key="4">
    <source>
        <dbReference type="Proteomes" id="UP000031938"/>
    </source>
</evidence>
<dbReference type="Gene3D" id="3.40.50.2300">
    <property type="match status" value="1"/>
</dbReference>
<feature type="domain" description="PTS EIIB type-2" evidence="2">
    <location>
        <begin position="4"/>
        <end position="96"/>
    </location>
</feature>
<comment type="caution">
    <text evidence="3">The sequence shown here is derived from an EMBL/GenBank/DDBJ whole genome shotgun (WGS) entry which is preliminary data.</text>
</comment>
<keyword evidence="1 3" id="KW-0808">Transferase</keyword>
<dbReference type="PATRIC" id="fig|889306.3.peg.1104"/>
<dbReference type="InterPro" id="IPR003501">
    <property type="entry name" value="PTS_EIIB_2/3"/>
</dbReference>
<dbReference type="InterPro" id="IPR013011">
    <property type="entry name" value="PTS_EIIB_2"/>
</dbReference>
<evidence type="ECO:0000313" key="3">
    <source>
        <dbReference type="EMBL" id="KIL49628.1"/>
    </source>
</evidence>
<dbReference type="EMBL" id="JXRP01000009">
    <property type="protein sequence ID" value="KIL49628.1"/>
    <property type="molecule type" value="Genomic_DNA"/>
</dbReference>
<dbReference type="InterPro" id="IPR036095">
    <property type="entry name" value="PTS_EIIB-like_sf"/>
</dbReference>
<dbReference type="CDD" id="cd05566">
    <property type="entry name" value="PTS_IIB_galactitol"/>
    <property type="match status" value="1"/>
</dbReference>
<dbReference type="EC" id="2.7.1.69" evidence="3"/>
<proteinExistence type="predicted"/>
<dbReference type="STRING" id="889306.KP78_10960"/>
<dbReference type="GO" id="GO:0008982">
    <property type="term" value="F:protein-N(PI)-phosphohistidine-sugar phosphotransferase activity"/>
    <property type="evidence" value="ECO:0007669"/>
    <property type="project" value="InterPro"/>
</dbReference>
<reference evidence="3 4" key="1">
    <citation type="submission" date="2015-01" db="EMBL/GenBank/DDBJ databases">
        <title>Genome sequencing of Jeotgalibacillus soli.</title>
        <authorList>
            <person name="Goh K.M."/>
            <person name="Chan K.-G."/>
            <person name="Yaakop A.S."/>
            <person name="Ee R."/>
            <person name="Gan H.M."/>
            <person name="Chan C.S."/>
        </authorList>
    </citation>
    <scope>NUCLEOTIDE SEQUENCE [LARGE SCALE GENOMIC DNA]</scope>
    <source>
        <strain evidence="3 4">P9</strain>
    </source>
</reference>
<evidence type="ECO:0000256" key="1">
    <source>
        <dbReference type="ARBA" id="ARBA00022679"/>
    </source>
</evidence>
<protein>
    <submittedName>
        <fullName evidence="3">PTS galactitol transporter subunit IIB</fullName>
        <ecNumber evidence="3">2.7.1.69</ecNumber>
    </submittedName>
</protein>
<evidence type="ECO:0000259" key="2">
    <source>
        <dbReference type="PROSITE" id="PS51099"/>
    </source>
</evidence>
<organism evidence="3 4">
    <name type="scientific">Jeotgalibacillus soli</name>
    <dbReference type="NCBI Taxonomy" id="889306"/>
    <lineage>
        <taxon>Bacteria</taxon>
        <taxon>Bacillati</taxon>
        <taxon>Bacillota</taxon>
        <taxon>Bacilli</taxon>
        <taxon>Bacillales</taxon>
        <taxon>Caryophanaceae</taxon>
        <taxon>Jeotgalibacillus</taxon>
    </lineage>
</organism>
<dbReference type="SUPFAM" id="SSF52794">
    <property type="entry name" value="PTS system IIB component-like"/>
    <property type="match status" value="1"/>
</dbReference>
<dbReference type="OrthoDB" id="6505030at2"/>
<sequence length="101" mass="11019">MMKKTILVACGAGIATSTVVCERVENLVKENGVQAEVFQCKITEISSLQDRADLIVSTTILPTTYHIPALRATPYITGIGMEELDQKILDHLKGKYALGIK</sequence>
<dbReference type="Pfam" id="PF02302">
    <property type="entry name" value="PTS_IIB"/>
    <property type="match status" value="1"/>
</dbReference>
<name>A0A0C2W0B4_9BACL</name>
<accession>A0A0C2W0B4</accession>
<keyword evidence="4" id="KW-1185">Reference proteome</keyword>
<gene>
    <name evidence="3" type="ORF">KP78_10960</name>
</gene>
<dbReference type="GO" id="GO:0009401">
    <property type="term" value="P:phosphoenolpyruvate-dependent sugar phosphotransferase system"/>
    <property type="evidence" value="ECO:0007669"/>
    <property type="project" value="InterPro"/>
</dbReference>
<dbReference type="PROSITE" id="PS51099">
    <property type="entry name" value="PTS_EIIB_TYPE_2"/>
    <property type="match status" value="1"/>
</dbReference>
<dbReference type="AlphaFoldDB" id="A0A0C2W0B4"/>
<dbReference type="Proteomes" id="UP000031938">
    <property type="component" value="Unassembled WGS sequence"/>
</dbReference>
<dbReference type="RefSeq" id="WP_106388532.1">
    <property type="nucleotide sequence ID" value="NZ_JXRP01000009.1"/>
</dbReference>